<dbReference type="AlphaFoldDB" id="A0A926I919"/>
<protein>
    <submittedName>
        <fullName evidence="6">4Fe-4S binding protein</fullName>
    </submittedName>
</protein>
<dbReference type="InterPro" id="IPR008254">
    <property type="entry name" value="Flavodoxin/NO_synth"/>
</dbReference>
<dbReference type="Proteomes" id="UP000610862">
    <property type="component" value="Unassembled WGS sequence"/>
</dbReference>
<dbReference type="PROSITE" id="PS51379">
    <property type="entry name" value="4FE4S_FER_2"/>
    <property type="match status" value="2"/>
</dbReference>
<dbReference type="InterPro" id="IPR017900">
    <property type="entry name" value="4Fe4S_Fe_S_CS"/>
</dbReference>
<feature type="domain" description="4Fe-4S ferredoxin-type" evidence="5">
    <location>
        <begin position="233"/>
        <end position="253"/>
    </location>
</feature>
<gene>
    <name evidence="6" type="ORF">H8692_02200</name>
</gene>
<accession>A0A926I919</accession>
<sequence length="276" mass="30085">MKISKIRAIYISPTGNVKTVVRTIAEKTAKLLDVPVKEDDFTLPDSRSGIRKVPADELVIFGVPVYAGRVPNKFLPFIQQLYKSDGAPAVPVVCFGNRNFDNALIELRNELENNGFRTVAGAGAVTEHVFSDALAPGRPDAKDIRLLEDFASDIVGKIKNMEPSQLSAPIAVRGDDPVGPYYKPLGIDGKPAVFLKAKPKTKETLCIKCGICIKSCPMGSISEQNPSNISGICIKCHACVKKCPQKAKYFDDPAFISHVKMLEANYTKASKTELFL</sequence>
<dbReference type="PANTHER" id="PTHR43122:SF1">
    <property type="entry name" value="IRON-SULFUR-BINDING PROTEIN"/>
    <property type="match status" value="1"/>
</dbReference>
<evidence type="ECO:0000256" key="3">
    <source>
        <dbReference type="ARBA" id="ARBA00023014"/>
    </source>
</evidence>
<feature type="domain" description="Flavodoxin-like" evidence="4">
    <location>
        <begin position="6"/>
        <end position="155"/>
    </location>
</feature>
<dbReference type="SUPFAM" id="SSF54862">
    <property type="entry name" value="4Fe-4S ferredoxins"/>
    <property type="match status" value="1"/>
</dbReference>
<dbReference type="NCBIfam" id="NF038196">
    <property type="entry name" value="ferrodoxin_EFR1"/>
    <property type="match status" value="1"/>
</dbReference>
<organism evidence="6 7">
    <name type="scientific">Lentihominibacter hominis</name>
    <dbReference type="NCBI Taxonomy" id="2763645"/>
    <lineage>
        <taxon>Bacteria</taxon>
        <taxon>Bacillati</taxon>
        <taxon>Bacillota</taxon>
        <taxon>Clostridia</taxon>
        <taxon>Peptostreptococcales</taxon>
        <taxon>Anaerovoracaceae</taxon>
        <taxon>Lentihominibacter</taxon>
    </lineage>
</organism>
<comment type="caution">
    <text evidence="6">The sequence shown here is derived from an EMBL/GenBank/DDBJ whole genome shotgun (WGS) entry which is preliminary data.</text>
</comment>
<keyword evidence="2" id="KW-0408">Iron</keyword>
<keyword evidence="1" id="KW-0479">Metal-binding</keyword>
<dbReference type="PROSITE" id="PS50902">
    <property type="entry name" value="FLAVODOXIN_LIKE"/>
    <property type="match status" value="1"/>
</dbReference>
<name>A0A926I919_9FIRM</name>
<dbReference type="PROSITE" id="PS00198">
    <property type="entry name" value="4FE4S_FER_1"/>
    <property type="match status" value="2"/>
</dbReference>
<dbReference type="InterPro" id="IPR047964">
    <property type="entry name" value="EFR1-like"/>
</dbReference>
<evidence type="ECO:0000259" key="4">
    <source>
        <dbReference type="PROSITE" id="PS50902"/>
    </source>
</evidence>
<dbReference type="GO" id="GO:0051536">
    <property type="term" value="F:iron-sulfur cluster binding"/>
    <property type="evidence" value="ECO:0007669"/>
    <property type="project" value="UniProtKB-KW"/>
</dbReference>
<dbReference type="Gene3D" id="3.40.50.360">
    <property type="match status" value="1"/>
</dbReference>
<keyword evidence="7" id="KW-1185">Reference proteome</keyword>
<dbReference type="PANTHER" id="PTHR43122">
    <property type="entry name" value="FERREDOXIN SUBUNIT OF PYRUVATE:FLAVODOXIN OXIDOREDUCTASE-RELATED"/>
    <property type="match status" value="1"/>
</dbReference>
<dbReference type="RefSeq" id="WP_177267609.1">
    <property type="nucleotide sequence ID" value="NZ_JACRTA010000001.1"/>
</dbReference>
<keyword evidence="3" id="KW-0411">Iron-sulfur</keyword>
<evidence type="ECO:0000313" key="7">
    <source>
        <dbReference type="Proteomes" id="UP000610862"/>
    </source>
</evidence>
<dbReference type="GO" id="GO:0016651">
    <property type="term" value="F:oxidoreductase activity, acting on NAD(P)H"/>
    <property type="evidence" value="ECO:0007669"/>
    <property type="project" value="UniProtKB-ARBA"/>
</dbReference>
<dbReference type="InterPro" id="IPR029039">
    <property type="entry name" value="Flavoprotein-like_sf"/>
</dbReference>
<dbReference type="GO" id="GO:0010181">
    <property type="term" value="F:FMN binding"/>
    <property type="evidence" value="ECO:0007669"/>
    <property type="project" value="InterPro"/>
</dbReference>
<dbReference type="EMBL" id="JACRTA010000001">
    <property type="protein sequence ID" value="MBC8567572.1"/>
    <property type="molecule type" value="Genomic_DNA"/>
</dbReference>
<dbReference type="SUPFAM" id="SSF52218">
    <property type="entry name" value="Flavoproteins"/>
    <property type="match status" value="1"/>
</dbReference>
<dbReference type="InterPro" id="IPR017896">
    <property type="entry name" value="4Fe4S_Fe-S-bd"/>
</dbReference>
<feature type="domain" description="4Fe-4S ferredoxin-type" evidence="5">
    <location>
        <begin position="197"/>
        <end position="226"/>
    </location>
</feature>
<proteinExistence type="predicted"/>
<dbReference type="Gene3D" id="3.30.70.20">
    <property type="match status" value="1"/>
</dbReference>
<evidence type="ECO:0000313" key="6">
    <source>
        <dbReference type="EMBL" id="MBC8567572.1"/>
    </source>
</evidence>
<dbReference type="GO" id="GO:0046872">
    <property type="term" value="F:metal ion binding"/>
    <property type="evidence" value="ECO:0007669"/>
    <property type="project" value="UniProtKB-KW"/>
</dbReference>
<dbReference type="Pfam" id="PF13187">
    <property type="entry name" value="Fer4_9"/>
    <property type="match status" value="1"/>
</dbReference>
<evidence type="ECO:0000256" key="2">
    <source>
        <dbReference type="ARBA" id="ARBA00023004"/>
    </source>
</evidence>
<evidence type="ECO:0000259" key="5">
    <source>
        <dbReference type="PROSITE" id="PS51379"/>
    </source>
</evidence>
<evidence type="ECO:0000256" key="1">
    <source>
        <dbReference type="ARBA" id="ARBA00022723"/>
    </source>
</evidence>
<reference evidence="6" key="1">
    <citation type="submission" date="2020-08" db="EMBL/GenBank/DDBJ databases">
        <title>Genome public.</title>
        <authorList>
            <person name="Liu C."/>
            <person name="Sun Q."/>
        </authorList>
    </citation>
    <scope>NUCLEOTIDE SEQUENCE</scope>
    <source>
        <strain evidence="6">NSJ-24</strain>
    </source>
</reference>